<feature type="compositionally biased region" description="Basic and acidic residues" evidence="1">
    <location>
        <begin position="27"/>
        <end position="38"/>
    </location>
</feature>
<organism evidence="2 3">
    <name type="scientific">Corallococcus caeni</name>
    <dbReference type="NCBI Taxonomy" id="3082388"/>
    <lineage>
        <taxon>Bacteria</taxon>
        <taxon>Pseudomonadati</taxon>
        <taxon>Myxococcota</taxon>
        <taxon>Myxococcia</taxon>
        <taxon>Myxococcales</taxon>
        <taxon>Cystobacterineae</taxon>
        <taxon>Myxococcaceae</taxon>
        <taxon>Corallococcus</taxon>
    </lineage>
</organism>
<evidence type="ECO:0000313" key="3">
    <source>
        <dbReference type="Proteomes" id="UP001342631"/>
    </source>
</evidence>
<reference evidence="2 3" key="1">
    <citation type="journal article" date="2024" name="Arch. Microbiol.">
        <title>Corallococcus caeni sp. nov., a novel myxobacterium isolated from activated sludge.</title>
        <authorList>
            <person name="Tomita S."/>
            <person name="Nakai R."/>
            <person name="Kuroda K."/>
            <person name="Kurashita H."/>
            <person name="Hatamoto M."/>
            <person name="Yamaguchi T."/>
            <person name="Narihiro T."/>
        </authorList>
    </citation>
    <scope>NUCLEOTIDE SEQUENCE [LARGE SCALE GENOMIC DNA]</scope>
    <source>
        <strain evidence="2 3">NO1</strain>
    </source>
</reference>
<sequence>MQRGDAGLGDEAREVGGLLVSTGPCDNEARARHERPEELPDGDVEAEGRLLQDDVVRLQRVRGLHPQQAVHHGAMSIHGALGTAGGAGGEDDVGQTVGGGARWRSVSGLARNGLPLRVQAQHAGVMRGQAREQVLLGQQDGRARVLQHPGETLGGVGGVEGDVGAAGLERGKQGDDELQGALQQEANADLGPYALRDEGVRELIGPRVQLPVRQRAALELKCHRIRRALHLRLDEAMQRGIAREVGRRRVPVHQHSTLLGLLHERQRGHPLPGIHGDGLEQRTQVAQHARDGGLVEEGRAVLRDEAQAASLLGGDER</sequence>
<accession>A0ABQ6R181</accession>
<name>A0ABQ6R181_9BACT</name>
<evidence type="ECO:0000256" key="1">
    <source>
        <dbReference type="SAM" id="MobiDB-lite"/>
    </source>
</evidence>
<feature type="region of interest" description="Disordered" evidence="1">
    <location>
        <begin position="1"/>
        <end position="47"/>
    </location>
</feature>
<gene>
    <name evidence="2" type="ORF">ASNO1_62760</name>
</gene>
<comment type="caution">
    <text evidence="2">The sequence shown here is derived from an EMBL/GenBank/DDBJ whole genome shotgun (WGS) entry which is preliminary data.</text>
</comment>
<protein>
    <submittedName>
        <fullName evidence="2">Uncharacterized protein</fullName>
    </submittedName>
</protein>
<proteinExistence type="predicted"/>
<dbReference type="EMBL" id="BTTX01000007">
    <property type="protein sequence ID" value="GMU10022.1"/>
    <property type="molecule type" value="Genomic_DNA"/>
</dbReference>
<feature type="region of interest" description="Disordered" evidence="1">
    <location>
        <begin position="81"/>
        <end position="100"/>
    </location>
</feature>
<evidence type="ECO:0000313" key="2">
    <source>
        <dbReference type="EMBL" id="GMU10022.1"/>
    </source>
</evidence>
<keyword evidence="3" id="KW-1185">Reference proteome</keyword>
<dbReference type="Proteomes" id="UP001342631">
    <property type="component" value="Unassembled WGS sequence"/>
</dbReference>